<dbReference type="PANTHER" id="PTHR13109:SF7">
    <property type="entry name" value="NEUROCHONDRIN"/>
    <property type="match status" value="1"/>
</dbReference>
<dbReference type="AlphaFoldDB" id="A0A4D5RA89"/>
<dbReference type="InterPro" id="IPR016024">
    <property type="entry name" value="ARM-type_fold"/>
</dbReference>
<protein>
    <submittedName>
        <fullName evidence="2">Neurochondrin-like protein</fullName>
    </submittedName>
</protein>
<dbReference type="GO" id="GO:0030425">
    <property type="term" value="C:dendrite"/>
    <property type="evidence" value="ECO:0007669"/>
    <property type="project" value="TreeGrafter"/>
</dbReference>
<dbReference type="InterPro" id="IPR016126">
    <property type="entry name" value="Secretoglobin"/>
</dbReference>
<accession>A0A4D5RA89</accession>
<reference evidence="2" key="1">
    <citation type="journal article" date="2018" name="Toxicon">
        <title>Venom-gland transcriptomics and venom proteomics of the giant Florida blue centipede, Scolopendra viridis.</title>
        <authorList>
            <person name="Ward M.J."/>
            <person name="Rokyta D.R."/>
        </authorList>
    </citation>
    <scope>NUCLEOTIDE SEQUENCE</scope>
    <source>
        <tissue evidence="2">Venom gland</tissue>
    </source>
</reference>
<dbReference type="GO" id="GO:0031175">
    <property type="term" value="P:neuron projection development"/>
    <property type="evidence" value="ECO:0007669"/>
    <property type="project" value="TreeGrafter"/>
</dbReference>
<dbReference type="InterPro" id="IPR008709">
    <property type="entry name" value="Neurochondrin"/>
</dbReference>
<proteinExistence type="inferred from homology"/>
<organism evidence="2">
    <name type="scientific">Scolopendra viridis</name>
    <name type="common">Giant centipede</name>
    <dbReference type="NCBI Taxonomy" id="118503"/>
    <lineage>
        <taxon>Eukaryota</taxon>
        <taxon>Metazoa</taxon>
        <taxon>Ecdysozoa</taxon>
        <taxon>Arthropoda</taxon>
        <taxon>Myriapoda</taxon>
        <taxon>Chilopoda</taxon>
        <taxon>Pleurostigmophora</taxon>
        <taxon>Scolopendromorpha</taxon>
        <taxon>Scolopendridae</taxon>
        <taxon>Scolopendra</taxon>
    </lineage>
</organism>
<name>A0A4D5RA89_SCOVI</name>
<comment type="similarity">
    <text evidence="1">Belongs to the neurochondrin family.</text>
</comment>
<dbReference type="PANTHER" id="PTHR13109">
    <property type="entry name" value="NEUROCHONDRIN"/>
    <property type="match status" value="1"/>
</dbReference>
<dbReference type="EMBL" id="GGNE01000502">
    <property type="protein sequence ID" value="MIC89043.1"/>
    <property type="molecule type" value="Transcribed_RNA"/>
</dbReference>
<evidence type="ECO:0000313" key="2">
    <source>
        <dbReference type="EMBL" id="MIC89043.1"/>
    </source>
</evidence>
<dbReference type="SUPFAM" id="SSF48371">
    <property type="entry name" value="ARM repeat"/>
    <property type="match status" value="1"/>
</dbReference>
<dbReference type="GO" id="GO:0048168">
    <property type="term" value="P:regulation of neuronal synaptic plasticity"/>
    <property type="evidence" value="ECO:0007669"/>
    <property type="project" value="TreeGrafter"/>
</dbReference>
<dbReference type="PROSITE" id="PS51311">
    <property type="entry name" value="SCGB"/>
    <property type="match status" value="1"/>
</dbReference>
<sequence>MDRVNDSTKMCIDALRLAKTDTEKFAALSLITKIVKSQDCDRERRKEIFDAIGFDFISRLLSTKEVPEGCPSYIYQAIALTLLAYFCMEPELAQDPQILLKVDEITDFILNAGSTEDEKLMVADAIQCLEAISSVSAGKQTILERDVITKLCKAAEQHKLNHEDGLKLLLTLVSTIGPECWQKHPEAFHELMNKFANDFVSDNSEKKFDLCQKLVSIMYSFPKALANNCESAKWATDIHQGLSDILFSKVPVPHMEPALKLGALMTEKLGVRWALGYTQQSKQFFLIFVHLVCIEVRMITEDRTLDQVLDDGSLLTACFSALETVISFLVINESALDLDQQQKQQLYSAVTSAMNAVVSLLSNVPCTLPLSLHDLDEGKRQILFAIVRVTGAWLAEETAALREEVYETLPFIMKVASHSFELVLSGQSDIDVMRFLLPGLCHLTAEDKARLLLVEMKFQKFLLDYFIYNWKMFMKHEKSNEYETVIVTICGICMNLVVLEGNLVATDPTFHEFLQCILKSLPGLEHGIQHLVLTGNLAVLGLLLLRHYTNKIKACETAVYRYLTSSIKFLWDAHNVDDSHDANTLSVAHDYKKIWTQVMELWFLGMQALSTLLPKMPWITQFIVESGWTGVIIDTLIRIPEGAIDASTKSAYEHLLCCLVNNGQNVAHSLKNQGALQACTIHKLSELHPLLFHSN</sequence>
<evidence type="ECO:0000256" key="1">
    <source>
        <dbReference type="ARBA" id="ARBA00006927"/>
    </source>
</evidence>
<dbReference type="Pfam" id="PF05536">
    <property type="entry name" value="Neurochondrin"/>
    <property type="match status" value="1"/>
</dbReference>